<keyword evidence="2" id="KW-1185">Reference proteome</keyword>
<gene>
    <name evidence="1" type="ORF">LZC95_35215</name>
</gene>
<evidence type="ECO:0000313" key="1">
    <source>
        <dbReference type="EMBL" id="WXA91690.1"/>
    </source>
</evidence>
<reference evidence="1 2" key="1">
    <citation type="submission" date="2021-12" db="EMBL/GenBank/DDBJ databases">
        <title>Discovery of the Pendulisporaceae a myxobacterial family with distinct sporulation behavior and unique specialized metabolism.</title>
        <authorList>
            <person name="Garcia R."/>
            <person name="Popoff A."/>
            <person name="Bader C.D."/>
            <person name="Loehr J."/>
            <person name="Walesch S."/>
            <person name="Walt C."/>
            <person name="Boldt J."/>
            <person name="Bunk B."/>
            <person name="Haeckl F.J.F.P.J."/>
            <person name="Gunesch A.P."/>
            <person name="Birkelbach J."/>
            <person name="Nuebel U."/>
            <person name="Pietschmann T."/>
            <person name="Bach T."/>
            <person name="Mueller R."/>
        </authorList>
    </citation>
    <scope>NUCLEOTIDE SEQUENCE [LARGE SCALE GENOMIC DNA]</scope>
    <source>
        <strain evidence="1 2">MSr12523</strain>
    </source>
</reference>
<proteinExistence type="predicted"/>
<dbReference type="Proteomes" id="UP001379533">
    <property type="component" value="Chromosome"/>
</dbReference>
<protein>
    <recommendedName>
        <fullName evidence="3">Glutamine amidotransferase type-2 domain-containing protein</fullName>
    </recommendedName>
</protein>
<name>A0ABZ2K299_9BACT</name>
<dbReference type="InterPro" id="IPR029055">
    <property type="entry name" value="Ntn_hydrolases_N"/>
</dbReference>
<evidence type="ECO:0000313" key="2">
    <source>
        <dbReference type="Proteomes" id="UP001379533"/>
    </source>
</evidence>
<dbReference type="Gene3D" id="3.60.20.10">
    <property type="entry name" value="Glutamine Phosphoribosylpyrophosphate, subunit 1, domain 1"/>
    <property type="match status" value="1"/>
</dbReference>
<dbReference type="RefSeq" id="WP_394842312.1">
    <property type="nucleotide sequence ID" value="NZ_CP089982.1"/>
</dbReference>
<evidence type="ECO:0008006" key="3">
    <source>
        <dbReference type="Google" id="ProtNLM"/>
    </source>
</evidence>
<organism evidence="1 2">
    <name type="scientific">Pendulispora brunnea</name>
    <dbReference type="NCBI Taxonomy" id="2905690"/>
    <lineage>
        <taxon>Bacteria</taxon>
        <taxon>Pseudomonadati</taxon>
        <taxon>Myxococcota</taxon>
        <taxon>Myxococcia</taxon>
        <taxon>Myxococcales</taxon>
        <taxon>Sorangiineae</taxon>
        <taxon>Pendulisporaceae</taxon>
        <taxon>Pendulispora</taxon>
    </lineage>
</organism>
<dbReference type="EMBL" id="CP089982">
    <property type="protein sequence ID" value="WXA91690.1"/>
    <property type="molecule type" value="Genomic_DNA"/>
</dbReference>
<sequence length="240" mass="25120">MSLLGVISRQPVHLRSIASKGGGGGFVVREASKNWSKSIALGDGGMIAVHSRSSDWTTLGAEAASHLQARELTGDVFVATLPAVGDDCPLGGCMLQTSSWHFAYEGAIGDGDALRRALDPMWCPPDVPPNGPGELIFALILSHIVREGAAITADVAMAKAAADLHRARSLGPVAFICANGTNLYAYSFGRKLAFKNVPEAIVVGSPEVLAEGPTTRRLQDGALVVLAKRPHLGWAILAHP</sequence>
<accession>A0ABZ2K299</accession>